<protein>
    <submittedName>
        <fullName evidence="1">Ectomycorrhiza-regulated protein</fullName>
    </submittedName>
</protein>
<dbReference type="Proteomes" id="UP001163835">
    <property type="component" value="Unassembled WGS sequence"/>
</dbReference>
<gene>
    <name evidence="1" type="ORF">F5876DRAFT_68113</name>
</gene>
<sequence>MYHPTYNHYATESGSTNTNSAAIYQHPISHQMSSPGYSTVHAGRSNYGPGPTRTAPTITSHAPPLRSSSTRRYSPDALLGPDAPTQPRNYVTPSATSRKEIPSYFIKQQRRPSPPQATGISEDEDDELTEEPPAENATDQEKIDYKRRQNTLAARRSRRRKLMYTQQLEATVENLTREKDVWRTRALTLRQLLRSHNIPCPDFKE</sequence>
<proteinExistence type="predicted"/>
<evidence type="ECO:0000313" key="2">
    <source>
        <dbReference type="Proteomes" id="UP001163835"/>
    </source>
</evidence>
<dbReference type="EMBL" id="MU795305">
    <property type="protein sequence ID" value="KAJ3807437.1"/>
    <property type="molecule type" value="Genomic_DNA"/>
</dbReference>
<keyword evidence="2" id="KW-1185">Reference proteome</keyword>
<organism evidence="1 2">
    <name type="scientific">Lentinula aff. lateritia</name>
    <dbReference type="NCBI Taxonomy" id="2804960"/>
    <lineage>
        <taxon>Eukaryota</taxon>
        <taxon>Fungi</taxon>
        <taxon>Dikarya</taxon>
        <taxon>Basidiomycota</taxon>
        <taxon>Agaricomycotina</taxon>
        <taxon>Agaricomycetes</taxon>
        <taxon>Agaricomycetidae</taxon>
        <taxon>Agaricales</taxon>
        <taxon>Marasmiineae</taxon>
        <taxon>Omphalotaceae</taxon>
        <taxon>Lentinula</taxon>
    </lineage>
</organism>
<evidence type="ECO:0000313" key="1">
    <source>
        <dbReference type="EMBL" id="KAJ3807437.1"/>
    </source>
</evidence>
<reference evidence="1" key="1">
    <citation type="submission" date="2022-09" db="EMBL/GenBank/DDBJ databases">
        <title>A Global Phylogenomic Analysis of the Shiitake Genus Lentinula.</title>
        <authorList>
            <consortium name="DOE Joint Genome Institute"/>
            <person name="Sierra-Patev S."/>
            <person name="Min B."/>
            <person name="Naranjo-Ortiz M."/>
            <person name="Looney B."/>
            <person name="Konkel Z."/>
            <person name="Slot J.C."/>
            <person name="Sakamoto Y."/>
            <person name="Steenwyk J.L."/>
            <person name="Rokas A."/>
            <person name="Carro J."/>
            <person name="Camarero S."/>
            <person name="Ferreira P."/>
            <person name="Molpeceres G."/>
            <person name="Ruiz-Duenas F.J."/>
            <person name="Serrano A."/>
            <person name="Henrissat B."/>
            <person name="Drula E."/>
            <person name="Hughes K.W."/>
            <person name="Mata J.L."/>
            <person name="Ishikawa N.K."/>
            <person name="Vargas-Isla R."/>
            <person name="Ushijima S."/>
            <person name="Smith C.A."/>
            <person name="Ahrendt S."/>
            <person name="Andreopoulos W."/>
            <person name="He G."/>
            <person name="Labutti K."/>
            <person name="Lipzen A."/>
            <person name="Ng V."/>
            <person name="Riley R."/>
            <person name="Sandor L."/>
            <person name="Barry K."/>
            <person name="Martinez A.T."/>
            <person name="Xiao Y."/>
            <person name="Gibbons J.G."/>
            <person name="Terashima K."/>
            <person name="Grigoriev I.V."/>
            <person name="Hibbett D.S."/>
        </authorList>
    </citation>
    <scope>NUCLEOTIDE SEQUENCE</scope>
    <source>
        <strain evidence="1">TMI1499</strain>
    </source>
</reference>
<comment type="caution">
    <text evidence="1">The sequence shown here is derived from an EMBL/GenBank/DDBJ whole genome shotgun (WGS) entry which is preliminary data.</text>
</comment>
<name>A0ACC1TRT7_9AGAR</name>
<accession>A0ACC1TRT7</accession>